<dbReference type="Proteomes" id="UP000266841">
    <property type="component" value="Unassembled WGS sequence"/>
</dbReference>
<proteinExistence type="predicted"/>
<dbReference type="EMBL" id="AGNL01001431">
    <property type="protein sequence ID" value="EJK77002.1"/>
    <property type="molecule type" value="Genomic_DNA"/>
</dbReference>
<keyword evidence="1" id="KW-0479">Metal-binding</keyword>
<name>K0TR14_THAOC</name>
<dbReference type="Pfam" id="PF02008">
    <property type="entry name" value="zf-CXXC"/>
    <property type="match status" value="1"/>
</dbReference>
<protein>
    <recommendedName>
        <fullName evidence="5">CXXC-type domain-containing protein</fullName>
    </recommendedName>
</protein>
<dbReference type="AlphaFoldDB" id="K0TR14"/>
<dbReference type="PROSITE" id="PS51058">
    <property type="entry name" value="ZF_CXXC"/>
    <property type="match status" value="1"/>
</dbReference>
<gene>
    <name evidence="6" type="ORF">THAOC_01196</name>
</gene>
<sequence length="376" mass="40227">MDREGKDGNAPRAPRKGADGGWSLLSGKARTREQREKRATAREQQQPAKKPPAGKRPTAATAEQPPAKKRSTKPERGATEGGRSGRALRNLQGAARRARDPKGVGGREADERTAECACTRDDCGECRACLDMTKFGGTGRMRKKCSRRTCTSVTGKENDSSQLNAASGGTSEKGDKKRKRDAQEEQEGKRKSPPPPPAAAQNSSEDAVLAQDTGGVTLADPPLPVDGIPEDASPSEQVRRAVGMAVTSMAGDVEMYRREVHAPFVKSTQDFCEGLSKGVTGKAERMITDLEARDYGQLRSTNEQIVRAARWKAAKEASLAELPNDINSRLCVPVRADDLEAARAKGVLEGQVGEFARGFCCCAVCVAVALFVVAGY</sequence>
<keyword evidence="2" id="KW-0863">Zinc-finger</keyword>
<evidence type="ECO:0000313" key="7">
    <source>
        <dbReference type="Proteomes" id="UP000266841"/>
    </source>
</evidence>
<comment type="caution">
    <text evidence="6">The sequence shown here is derived from an EMBL/GenBank/DDBJ whole genome shotgun (WGS) entry which is preliminary data.</text>
</comment>
<feature type="region of interest" description="Disordered" evidence="4">
    <location>
        <begin position="1"/>
        <end position="118"/>
    </location>
</feature>
<evidence type="ECO:0000256" key="2">
    <source>
        <dbReference type="ARBA" id="ARBA00022771"/>
    </source>
</evidence>
<dbReference type="GO" id="GO:0003677">
    <property type="term" value="F:DNA binding"/>
    <property type="evidence" value="ECO:0007669"/>
    <property type="project" value="InterPro"/>
</dbReference>
<feature type="domain" description="CXXC-type" evidence="5">
    <location>
        <begin position="93"/>
        <end position="151"/>
    </location>
</feature>
<dbReference type="InterPro" id="IPR002857">
    <property type="entry name" value="Znf_CXXC"/>
</dbReference>
<feature type="region of interest" description="Disordered" evidence="4">
    <location>
        <begin position="136"/>
        <end position="237"/>
    </location>
</feature>
<feature type="compositionally biased region" description="Basic and acidic residues" evidence="4">
    <location>
        <begin position="30"/>
        <end position="41"/>
    </location>
</feature>
<evidence type="ECO:0000256" key="4">
    <source>
        <dbReference type="SAM" id="MobiDB-lite"/>
    </source>
</evidence>
<evidence type="ECO:0000313" key="6">
    <source>
        <dbReference type="EMBL" id="EJK77002.1"/>
    </source>
</evidence>
<keyword evidence="3" id="KW-0862">Zinc</keyword>
<keyword evidence="7" id="KW-1185">Reference proteome</keyword>
<evidence type="ECO:0000259" key="5">
    <source>
        <dbReference type="PROSITE" id="PS51058"/>
    </source>
</evidence>
<feature type="compositionally biased region" description="Polar residues" evidence="4">
    <location>
        <begin position="148"/>
        <end position="170"/>
    </location>
</feature>
<feature type="compositionally biased region" description="Basic and acidic residues" evidence="4">
    <location>
        <begin position="181"/>
        <end position="190"/>
    </location>
</feature>
<reference evidence="6 7" key="1">
    <citation type="journal article" date="2012" name="Genome Biol.">
        <title>Genome and low-iron response of an oceanic diatom adapted to chronic iron limitation.</title>
        <authorList>
            <person name="Lommer M."/>
            <person name="Specht M."/>
            <person name="Roy A.S."/>
            <person name="Kraemer L."/>
            <person name="Andreson R."/>
            <person name="Gutowska M.A."/>
            <person name="Wolf J."/>
            <person name="Bergner S.V."/>
            <person name="Schilhabel M.B."/>
            <person name="Klostermeier U.C."/>
            <person name="Beiko R.G."/>
            <person name="Rosenstiel P."/>
            <person name="Hippler M."/>
            <person name="Laroche J."/>
        </authorList>
    </citation>
    <scope>NUCLEOTIDE SEQUENCE [LARGE SCALE GENOMIC DNA]</scope>
    <source>
        <strain evidence="6 7">CCMP1005</strain>
    </source>
</reference>
<feature type="compositionally biased region" description="Basic and acidic residues" evidence="4">
    <location>
        <begin position="97"/>
        <end position="118"/>
    </location>
</feature>
<organism evidence="6 7">
    <name type="scientific">Thalassiosira oceanica</name>
    <name type="common">Marine diatom</name>
    <dbReference type="NCBI Taxonomy" id="159749"/>
    <lineage>
        <taxon>Eukaryota</taxon>
        <taxon>Sar</taxon>
        <taxon>Stramenopiles</taxon>
        <taxon>Ochrophyta</taxon>
        <taxon>Bacillariophyta</taxon>
        <taxon>Coscinodiscophyceae</taxon>
        <taxon>Thalassiosirophycidae</taxon>
        <taxon>Thalassiosirales</taxon>
        <taxon>Thalassiosiraceae</taxon>
        <taxon>Thalassiosira</taxon>
    </lineage>
</organism>
<evidence type="ECO:0000256" key="1">
    <source>
        <dbReference type="ARBA" id="ARBA00022723"/>
    </source>
</evidence>
<evidence type="ECO:0000256" key="3">
    <source>
        <dbReference type="ARBA" id="ARBA00022833"/>
    </source>
</evidence>
<dbReference type="OrthoDB" id="5376140at2759"/>
<dbReference type="GO" id="GO:0008270">
    <property type="term" value="F:zinc ion binding"/>
    <property type="evidence" value="ECO:0007669"/>
    <property type="project" value="UniProtKB-KW"/>
</dbReference>
<accession>K0TR14</accession>